<dbReference type="PROSITE" id="PS00198">
    <property type="entry name" value="4FE4S_FER_1"/>
    <property type="match status" value="2"/>
</dbReference>
<dbReference type="Gene3D" id="3.40.50.360">
    <property type="match status" value="1"/>
</dbReference>
<dbReference type="SUPFAM" id="SSF54862">
    <property type="entry name" value="4Fe-4S ferredoxins"/>
    <property type="match status" value="1"/>
</dbReference>
<name>A0A1I0I465_9FIRM</name>
<keyword evidence="6" id="KW-1185">Reference proteome</keyword>
<protein>
    <submittedName>
        <fullName evidence="5">4Fe-4S binding domain-containing protein</fullName>
    </submittedName>
</protein>
<dbReference type="InterPro" id="IPR017900">
    <property type="entry name" value="4Fe4S_Fe_S_CS"/>
</dbReference>
<evidence type="ECO:0000313" key="6">
    <source>
        <dbReference type="Proteomes" id="UP000198508"/>
    </source>
</evidence>
<evidence type="ECO:0000259" key="4">
    <source>
        <dbReference type="PROSITE" id="PS51379"/>
    </source>
</evidence>
<dbReference type="STRING" id="460384.SAMN05216313_11938"/>
<organism evidence="5 6">
    <name type="scientific">Enterocloster lavalensis</name>
    <dbReference type="NCBI Taxonomy" id="460384"/>
    <lineage>
        <taxon>Bacteria</taxon>
        <taxon>Bacillati</taxon>
        <taxon>Bacillota</taxon>
        <taxon>Clostridia</taxon>
        <taxon>Lachnospirales</taxon>
        <taxon>Lachnospiraceae</taxon>
        <taxon>Enterocloster</taxon>
    </lineage>
</organism>
<sequence length="275" mass="30542">MRKDRVSRSFKKESSMILYFSGTGNSRYAALRLGELTGEPVNSINQCLKEGAAIGLHSKNHYVVVSPVYAWRLPRVVERFIRQASFSGNTGIYFVLTCGDDVGNAAKYARRLCAKKGLRFCGLEPLVMPENYITMYQAPGRDEAEQIIRRAEPELERLAGMIREGKPFSGPMVTWGGRVKSSIVNRLFYPLFVNAKGYYAADGCVGCGRCVKLCPLNNIRLEGGKPVWGRKCTQCMACICGCPARAVEYGKRTQGKERYYLTEDGTLEGAGDGRE</sequence>
<dbReference type="Proteomes" id="UP000198508">
    <property type="component" value="Unassembled WGS sequence"/>
</dbReference>
<evidence type="ECO:0000256" key="2">
    <source>
        <dbReference type="ARBA" id="ARBA00023004"/>
    </source>
</evidence>
<keyword evidence="2" id="KW-0408">Iron</keyword>
<accession>A0A1I0I465</accession>
<dbReference type="InterPro" id="IPR029039">
    <property type="entry name" value="Flavoprotein-like_sf"/>
</dbReference>
<dbReference type="AlphaFoldDB" id="A0A1I0I465"/>
<dbReference type="InterPro" id="IPR017896">
    <property type="entry name" value="4Fe4S_Fe-S-bd"/>
</dbReference>
<evidence type="ECO:0000313" key="5">
    <source>
        <dbReference type="EMBL" id="SET91412.1"/>
    </source>
</evidence>
<dbReference type="EMBL" id="FOIM01000019">
    <property type="protein sequence ID" value="SET91412.1"/>
    <property type="molecule type" value="Genomic_DNA"/>
</dbReference>
<dbReference type="Gene3D" id="3.30.70.20">
    <property type="match status" value="1"/>
</dbReference>
<gene>
    <name evidence="5" type="ORF">SAMN05216313_11938</name>
</gene>
<proteinExistence type="predicted"/>
<dbReference type="GO" id="GO:0046872">
    <property type="term" value="F:metal ion binding"/>
    <property type="evidence" value="ECO:0007669"/>
    <property type="project" value="UniProtKB-KW"/>
</dbReference>
<dbReference type="Pfam" id="PF00037">
    <property type="entry name" value="Fer4"/>
    <property type="match status" value="1"/>
</dbReference>
<dbReference type="NCBIfam" id="NF038196">
    <property type="entry name" value="ferrodoxin_EFR1"/>
    <property type="match status" value="1"/>
</dbReference>
<feature type="domain" description="4Fe-4S ferredoxin-type" evidence="4">
    <location>
        <begin position="231"/>
        <end position="252"/>
    </location>
</feature>
<dbReference type="GO" id="GO:0051536">
    <property type="term" value="F:iron-sulfur cluster binding"/>
    <property type="evidence" value="ECO:0007669"/>
    <property type="project" value="UniProtKB-KW"/>
</dbReference>
<evidence type="ECO:0000256" key="3">
    <source>
        <dbReference type="ARBA" id="ARBA00023014"/>
    </source>
</evidence>
<keyword evidence="1" id="KW-0479">Metal-binding</keyword>
<dbReference type="InterPro" id="IPR047964">
    <property type="entry name" value="EFR1-like"/>
</dbReference>
<feature type="domain" description="4Fe-4S ferredoxin-type" evidence="4">
    <location>
        <begin position="195"/>
        <end position="224"/>
    </location>
</feature>
<dbReference type="SUPFAM" id="SSF52218">
    <property type="entry name" value="Flavoproteins"/>
    <property type="match status" value="1"/>
</dbReference>
<keyword evidence="3" id="KW-0411">Iron-sulfur</keyword>
<reference evidence="6" key="1">
    <citation type="submission" date="2016-10" db="EMBL/GenBank/DDBJ databases">
        <authorList>
            <person name="Varghese N."/>
            <person name="Submissions S."/>
        </authorList>
    </citation>
    <scope>NUCLEOTIDE SEQUENCE [LARGE SCALE GENOMIC DNA]</scope>
    <source>
        <strain evidence="6">NLAE-zl-G277</strain>
    </source>
</reference>
<dbReference type="PROSITE" id="PS51379">
    <property type="entry name" value="4FE4S_FER_2"/>
    <property type="match status" value="2"/>
</dbReference>
<evidence type="ECO:0000256" key="1">
    <source>
        <dbReference type="ARBA" id="ARBA00022723"/>
    </source>
</evidence>